<geneLocation type="plasmid" evidence="2 3">
    <name>pl1WSM5005</name>
</geneLocation>
<name>A0A1I9YUK5_9BURK</name>
<evidence type="ECO:0000313" key="2">
    <source>
        <dbReference type="EMBL" id="APA89878.1"/>
    </source>
</evidence>
<gene>
    <name evidence="2" type="ORF">BJG93_30995</name>
</gene>
<proteinExistence type="predicted"/>
<accession>A0A1I9YUK5</accession>
<reference evidence="2" key="1">
    <citation type="submission" date="2016-09" db="EMBL/GenBank/DDBJ databases">
        <title>The Complete Genome of Burkholderia sprentiae wsm5005.</title>
        <authorList>
            <person name="De Meyer S."/>
            <person name="Wang P."/>
            <person name="Terpolilli J."/>
        </authorList>
    </citation>
    <scope>NUCLEOTIDE SEQUENCE [LARGE SCALE GENOMIC DNA]</scope>
    <source>
        <strain evidence="2">WSM5005</strain>
        <plasmid evidence="2">pl1WSM5005</plasmid>
    </source>
</reference>
<dbReference type="RefSeq" id="WP_027194768.1">
    <property type="nucleotide sequence ID" value="NZ_CP017563.2"/>
</dbReference>
<dbReference type="KEGG" id="pspw:BJG93_30995"/>
<sequence>MTTSRSTTGERPLNPFIDVQKALKGASYPADKNSLIETAKANGADDEVLQRLQDLPDQQYQSPAEVSKGVGNE</sequence>
<dbReference type="InterPro" id="IPR021527">
    <property type="entry name" value="DUF2795"/>
</dbReference>
<dbReference type="AlphaFoldDB" id="A0A1I9YUK5"/>
<dbReference type="Pfam" id="PF11387">
    <property type="entry name" value="DUF2795"/>
    <property type="match status" value="1"/>
</dbReference>
<evidence type="ECO:0000256" key="1">
    <source>
        <dbReference type="SAM" id="MobiDB-lite"/>
    </source>
</evidence>
<keyword evidence="3" id="KW-1185">Reference proteome</keyword>
<organism evidence="2 3">
    <name type="scientific">Paraburkholderia sprentiae WSM5005</name>
    <dbReference type="NCBI Taxonomy" id="754502"/>
    <lineage>
        <taxon>Bacteria</taxon>
        <taxon>Pseudomonadati</taxon>
        <taxon>Pseudomonadota</taxon>
        <taxon>Betaproteobacteria</taxon>
        <taxon>Burkholderiales</taxon>
        <taxon>Burkholderiaceae</taxon>
        <taxon>Paraburkholderia</taxon>
    </lineage>
</organism>
<protein>
    <submittedName>
        <fullName evidence="2">DUF2795 domain-containing protein</fullName>
    </submittedName>
</protein>
<dbReference type="Proteomes" id="UP000179860">
    <property type="component" value="Plasmid pl1WSM5005"/>
</dbReference>
<feature type="region of interest" description="Disordered" evidence="1">
    <location>
        <begin position="54"/>
        <end position="73"/>
    </location>
</feature>
<evidence type="ECO:0000313" key="3">
    <source>
        <dbReference type="Proteomes" id="UP000179860"/>
    </source>
</evidence>
<dbReference type="EMBL" id="CP017563">
    <property type="protein sequence ID" value="APA89878.1"/>
    <property type="molecule type" value="Genomic_DNA"/>
</dbReference>
<reference evidence="2" key="2">
    <citation type="submission" date="2021-06" db="EMBL/GenBank/DDBJ databases">
        <authorList>
            <person name="Rogers T.H."/>
            <person name="Ramsay J.P."/>
            <person name="Wang P."/>
            <person name="Terpolilli J."/>
        </authorList>
    </citation>
    <scope>NUCLEOTIDE SEQUENCE</scope>
    <source>
        <strain evidence="2">WSM5005</strain>
        <plasmid evidence="2">pl1WSM5005</plasmid>
    </source>
</reference>
<keyword evidence="2" id="KW-0614">Plasmid</keyword>
<dbReference type="OrthoDB" id="6161020at2"/>